<feature type="transmembrane region" description="Helical" evidence="1">
    <location>
        <begin position="113"/>
        <end position="133"/>
    </location>
</feature>
<keyword evidence="1" id="KW-1133">Transmembrane helix</keyword>
<keyword evidence="1" id="KW-0812">Transmembrane</keyword>
<evidence type="ECO:0000313" key="2">
    <source>
        <dbReference type="EMBL" id="PQM39959.1"/>
    </source>
</evidence>
<accession>A0A314UYZ2</accession>
<keyword evidence="1" id="KW-0472">Membrane</keyword>
<organism evidence="2 3">
    <name type="scientific">Prunus yedoensis var. nudiflora</name>
    <dbReference type="NCBI Taxonomy" id="2094558"/>
    <lineage>
        <taxon>Eukaryota</taxon>
        <taxon>Viridiplantae</taxon>
        <taxon>Streptophyta</taxon>
        <taxon>Embryophyta</taxon>
        <taxon>Tracheophyta</taxon>
        <taxon>Spermatophyta</taxon>
        <taxon>Magnoliopsida</taxon>
        <taxon>eudicotyledons</taxon>
        <taxon>Gunneridae</taxon>
        <taxon>Pentapetalae</taxon>
        <taxon>rosids</taxon>
        <taxon>fabids</taxon>
        <taxon>Rosales</taxon>
        <taxon>Rosaceae</taxon>
        <taxon>Amygdaloideae</taxon>
        <taxon>Amygdaleae</taxon>
        <taxon>Prunus</taxon>
    </lineage>
</organism>
<reference evidence="2 3" key="1">
    <citation type="submission" date="2018-02" db="EMBL/GenBank/DDBJ databases">
        <title>Draft genome of wild Prunus yedoensis var. nudiflora.</title>
        <authorList>
            <person name="Baek S."/>
            <person name="Kim J.-H."/>
            <person name="Choi K."/>
            <person name="Kim G.-B."/>
            <person name="Cho A."/>
            <person name="Jang H."/>
            <person name="Shin C.-H."/>
            <person name="Yu H.-J."/>
            <person name="Mun J.-H."/>
        </authorList>
    </citation>
    <scope>NUCLEOTIDE SEQUENCE [LARGE SCALE GENOMIC DNA]</scope>
    <source>
        <strain evidence="3">cv. Jeju island</strain>
        <tissue evidence="2">Leaf</tissue>
    </source>
</reference>
<evidence type="ECO:0000256" key="1">
    <source>
        <dbReference type="SAM" id="Phobius"/>
    </source>
</evidence>
<proteinExistence type="predicted"/>
<dbReference type="Proteomes" id="UP000250321">
    <property type="component" value="Unassembled WGS sequence"/>
</dbReference>
<protein>
    <submittedName>
        <fullName evidence="2">Uncharacterized protein</fullName>
    </submittedName>
</protein>
<sequence>MPSGHRSCQTSSPSASSSSLVTLFSFVDVIFGNSLSLWPLGIMFSARSIWRGGYVMVFLSIRGDCGEGCDRVFCEVLALPTGSLLVVGFYEFLDQMDLVRSRILDVGRNFWRLRLLVAISFPISLGSFVVGIWDLGGDRAFTVVEPYFDKFAEYAIEGNLKGSPNSP</sequence>
<name>A0A314UYZ2_PRUYE</name>
<dbReference type="AlphaFoldDB" id="A0A314UYZ2"/>
<feature type="transmembrane region" description="Helical" evidence="1">
    <location>
        <begin position="20"/>
        <end position="41"/>
    </location>
</feature>
<gene>
    <name evidence="2" type="ORF">Pyn_31821</name>
</gene>
<keyword evidence="3" id="KW-1185">Reference proteome</keyword>
<dbReference type="EMBL" id="PJQY01003118">
    <property type="protein sequence ID" value="PQM39959.1"/>
    <property type="molecule type" value="Genomic_DNA"/>
</dbReference>
<evidence type="ECO:0000313" key="3">
    <source>
        <dbReference type="Proteomes" id="UP000250321"/>
    </source>
</evidence>
<comment type="caution">
    <text evidence="2">The sequence shown here is derived from an EMBL/GenBank/DDBJ whole genome shotgun (WGS) entry which is preliminary data.</text>
</comment>